<feature type="domain" description="ABC transporter" evidence="6">
    <location>
        <begin position="3"/>
        <end position="227"/>
    </location>
</feature>
<keyword evidence="4" id="KW-0201">Cytochrome c-type biogenesis</keyword>
<dbReference type="SMART" id="SM00382">
    <property type="entry name" value="AAA"/>
    <property type="match status" value="1"/>
</dbReference>
<dbReference type="RefSeq" id="WP_095500150.1">
    <property type="nucleotide sequence ID" value="NZ_BSPO01000001.1"/>
</dbReference>
<dbReference type="InterPro" id="IPR050153">
    <property type="entry name" value="Metal_Ion_Import_ABC"/>
</dbReference>
<dbReference type="GO" id="GO:0005524">
    <property type="term" value="F:ATP binding"/>
    <property type="evidence" value="ECO:0007669"/>
    <property type="project" value="UniProtKB-KW"/>
</dbReference>
<dbReference type="PANTHER" id="PTHR42734">
    <property type="entry name" value="METAL TRANSPORT SYSTEM ATP-BINDING PROTEIN TM_0124-RELATED"/>
    <property type="match status" value="1"/>
</dbReference>
<comment type="similarity">
    <text evidence="1">Belongs to the ABC transporter superfamily.</text>
</comment>
<dbReference type="InterPro" id="IPR027417">
    <property type="entry name" value="P-loop_NTPase"/>
</dbReference>
<dbReference type="GO" id="GO:0017004">
    <property type="term" value="P:cytochrome complex assembly"/>
    <property type="evidence" value="ECO:0007669"/>
    <property type="project" value="UniProtKB-KW"/>
</dbReference>
<evidence type="ECO:0000256" key="1">
    <source>
        <dbReference type="ARBA" id="ARBA00005417"/>
    </source>
</evidence>
<dbReference type="Proteomes" id="UP001157439">
    <property type="component" value="Unassembled WGS sequence"/>
</dbReference>
<keyword evidence="3" id="KW-0547">Nucleotide-binding</keyword>
<dbReference type="SUPFAM" id="SSF52540">
    <property type="entry name" value="P-loop containing nucleoside triphosphate hydrolases"/>
    <property type="match status" value="1"/>
</dbReference>
<evidence type="ECO:0000313" key="8">
    <source>
        <dbReference type="Proteomes" id="UP001157439"/>
    </source>
</evidence>
<organism evidence="7 8">
    <name type="scientific">Paraferrimonas haliotis</name>
    <dbReference type="NCBI Taxonomy" id="2013866"/>
    <lineage>
        <taxon>Bacteria</taxon>
        <taxon>Pseudomonadati</taxon>
        <taxon>Pseudomonadota</taxon>
        <taxon>Gammaproteobacteria</taxon>
        <taxon>Alteromonadales</taxon>
        <taxon>Ferrimonadaceae</taxon>
        <taxon>Paraferrimonas</taxon>
    </lineage>
</organism>
<dbReference type="InterPro" id="IPR017871">
    <property type="entry name" value="ABC_transporter-like_CS"/>
</dbReference>
<dbReference type="NCBIfam" id="TIGR01189">
    <property type="entry name" value="ccmA"/>
    <property type="match status" value="1"/>
</dbReference>
<dbReference type="Gene3D" id="3.40.50.300">
    <property type="entry name" value="P-loop containing nucleotide triphosphate hydrolases"/>
    <property type="match status" value="1"/>
</dbReference>
<evidence type="ECO:0000256" key="5">
    <source>
        <dbReference type="ARBA" id="ARBA00022840"/>
    </source>
</evidence>
<reference evidence="7 8" key="1">
    <citation type="journal article" date="2014" name="Int. J. Syst. Evol. Microbiol.">
        <title>Complete genome sequence of Corynebacterium casei LMG S-19264T (=DSM 44701T), isolated from a smear-ripened cheese.</title>
        <authorList>
            <consortium name="US DOE Joint Genome Institute (JGI-PGF)"/>
            <person name="Walter F."/>
            <person name="Albersmeier A."/>
            <person name="Kalinowski J."/>
            <person name="Ruckert C."/>
        </authorList>
    </citation>
    <scope>NUCLEOTIDE SEQUENCE [LARGE SCALE GENOMIC DNA]</scope>
    <source>
        <strain evidence="7 8">NBRC 112785</strain>
    </source>
</reference>
<dbReference type="InterPro" id="IPR015856">
    <property type="entry name" value="ABC_transpr_CbiO/EcfA_su"/>
</dbReference>
<dbReference type="EMBL" id="BSPO01000001">
    <property type="protein sequence ID" value="GLS82158.1"/>
    <property type="molecule type" value="Genomic_DNA"/>
</dbReference>
<evidence type="ECO:0000256" key="4">
    <source>
        <dbReference type="ARBA" id="ARBA00022748"/>
    </source>
</evidence>
<dbReference type="CDD" id="cd03225">
    <property type="entry name" value="ABC_cobalt_CbiO_domain1"/>
    <property type="match status" value="1"/>
</dbReference>
<dbReference type="GO" id="GO:0016887">
    <property type="term" value="F:ATP hydrolysis activity"/>
    <property type="evidence" value="ECO:0007669"/>
    <property type="project" value="InterPro"/>
</dbReference>
<keyword evidence="8" id="KW-1185">Reference proteome</keyword>
<accession>A0AA37WVA6</accession>
<proteinExistence type="inferred from homology"/>
<evidence type="ECO:0000313" key="7">
    <source>
        <dbReference type="EMBL" id="GLS82158.1"/>
    </source>
</evidence>
<dbReference type="InterPro" id="IPR003439">
    <property type="entry name" value="ABC_transporter-like_ATP-bd"/>
</dbReference>
<keyword evidence="2" id="KW-0813">Transport</keyword>
<dbReference type="GO" id="GO:0022857">
    <property type="term" value="F:transmembrane transporter activity"/>
    <property type="evidence" value="ECO:0007669"/>
    <property type="project" value="InterPro"/>
</dbReference>
<dbReference type="PROSITE" id="PS00211">
    <property type="entry name" value="ABC_TRANSPORTER_1"/>
    <property type="match status" value="1"/>
</dbReference>
<dbReference type="PROSITE" id="PS50893">
    <property type="entry name" value="ABC_TRANSPORTER_2"/>
    <property type="match status" value="1"/>
</dbReference>
<dbReference type="AlphaFoldDB" id="A0AA37WVA6"/>
<sequence length="228" mass="25172">MKLVASNLQVGYDDSKLIDCKPLQLAAGDSIHLQGANGSGKTTLLKCLAGLLPPLSGKITLESQPSLSWWRSRSPLGRVVYMHQSPYLYEGSLYKNLSFAWRQRQSQAASKQETIEQALALVGLEGRAQELAASLSGGERKRLALARIWVIQPKLALLDEPLANLDSHSQKLILQAITQLQKNGCGMIITSHQAEGLSHVCQRSWNIQDKRLEEQVSSSNYGRKQNAR</sequence>
<protein>
    <submittedName>
        <fullName evidence="7">ABC transporter</fullName>
    </submittedName>
</protein>
<gene>
    <name evidence="7" type="primary">tupC</name>
    <name evidence="7" type="ORF">GCM10007894_01350</name>
</gene>
<evidence type="ECO:0000256" key="3">
    <source>
        <dbReference type="ARBA" id="ARBA00022741"/>
    </source>
</evidence>
<keyword evidence="5" id="KW-0067">ATP-binding</keyword>
<dbReference type="InterPro" id="IPR003593">
    <property type="entry name" value="AAA+_ATPase"/>
</dbReference>
<name>A0AA37WVA6_9GAMM</name>
<dbReference type="InterPro" id="IPR005895">
    <property type="entry name" value="ABC_transptr_haem_export_CcmA"/>
</dbReference>
<dbReference type="PANTHER" id="PTHR42734:SF17">
    <property type="entry name" value="METAL TRANSPORT SYSTEM ATP-BINDING PROTEIN TM_0124-RELATED"/>
    <property type="match status" value="1"/>
</dbReference>
<evidence type="ECO:0000256" key="2">
    <source>
        <dbReference type="ARBA" id="ARBA00022448"/>
    </source>
</evidence>
<comment type="caution">
    <text evidence="7">The sequence shown here is derived from an EMBL/GenBank/DDBJ whole genome shotgun (WGS) entry which is preliminary data.</text>
</comment>
<dbReference type="Pfam" id="PF00005">
    <property type="entry name" value="ABC_tran"/>
    <property type="match status" value="1"/>
</dbReference>
<dbReference type="GO" id="GO:0016020">
    <property type="term" value="C:membrane"/>
    <property type="evidence" value="ECO:0007669"/>
    <property type="project" value="InterPro"/>
</dbReference>
<evidence type="ECO:0000259" key="6">
    <source>
        <dbReference type="PROSITE" id="PS50893"/>
    </source>
</evidence>